<reference evidence="4" key="1">
    <citation type="submission" date="2018-09" db="EMBL/GenBank/DDBJ databases">
        <title>Chryseolinea sp. KIS68-18 isolated from soil.</title>
        <authorList>
            <person name="Weon H.-Y."/>
            <person name="Kwon S.-W."/>
            <person name="Lee S.A."/>
        </authorList>
    </citation>
    <scope>NUCLEOTIDE SEQUENCE [LARGE SCALE GENOMIC DNA]</scope>
    <source>
        <strain evidence="4">KIS68-18</strain>
    </source>
</reference>
<name>A0A385SPE8_9BACT</name>
<dbReference type="GO" id="GO:0016020">
    <property type="term" value="C:membrane"/>
    <property type="evidence" value="ECO:0007669"/>
    <property type="project" value="InterPro"/>
</dbReference>
<dbReference type="InterPro" id="IPR050640">
    <property type="entry name" value="Bact_2-comp_sensor_kinase"/>
</dbReference>
<protein>
    <recommendedName>
        <fullName evidence="2">Signal transduction histidine kinase internal region domain-containing protein</fullName>
    </recommendedName>
</protein>
<feature type="transmembrane region" description="Helical" evidence="1">
    <location>
        <begin position="134"/>
        <end position="155"/>
    </location>
</feature>
<gene>
    <name evidence="3" type="ORF">D4L85_16930</name>
</gene>
<proteinExistence type="predicted"/>
<organism evidence="3 4">
    <name type="scientific">Chryseolinea soli</name>
    <dbReference type="NCBI Taxonomy" id="2321403"/>
    <lineage>
        <taxon>Bacteria</taxon>
        <taxon>Pseudomonadati</taxon>
        <taxon>Bacteroidota</taxon>
        <taxon>Cytophagia</taxon>
        <taxon>Cytophagales</taxon>
        <taxon>Fulvivirgaceae</taxon>
        <taxon>Chryseolinea</taxon>
    </lineage>
</organism>
<feature type="domain" description="Signal transduction histidine kinase internal region" evidence="2">
    <location>
        <begin position="176"/>
        <end position="252"/>
    </location>
</feature>
<dbReference type="AlphaFoldDB" id="A0A385SPE8"/>
<dbReference type="GO" id="GO:0000155">
    <property type="term" value="F:phosphorelay sensor kinase activity"/>
    <property type="evidence" value="ECO:0007669"/>
    <property type="project" value="InterPro"/>
</dbReference>
<dbReference type="PANTHER" id="PTHR34220:SF7">
    <property type="entry name" value="SENSOR HISTIDINE KINASE YPDA"/>
    <property type="match status" value="1"/>
</dbReference>
<evidence type="ECO:0000313" key="4">
    <source>
        <dbReference type="Proteomes" id="UP000266183"/>
    </source>
</evidence>
<dbReference type="EMBL" id="CP032382">
    <property type="protein sequence ID" value="AYB32151.1"/>
    <property type="molecule type" value="Genomic_DNA"/>
</dbReference>
<keyword evidence="1" id="KW-1133">Transmembrane helix</keyword>
<evidence type="ECO:0000256" key="1">
    <source>
        <dbReference type="SAM" id="Phobius"/>
    </source>
</evidence>
<dbReference type="InterPro" id="IPR010559">
    <property type="entry name" value="Sig_transdc_His_kin_internal"/>
</dbReference>
<keyword evidence="1" id="KW-0472">Membrane</keyword>
<feature type="transmembrane region" description="Helical" evidence="1">
    <location>
        <begin position="92"/>
        <end position="114"/>
    </location>
</feature>
<feature type="transmembrane region" description="Helical" evidence="1">
    <location>
        <begin position="49"/>
        <end position="71"/>
    </location>
</feature>
<evidence type="ECO:0000259" key="2">
    <source>
        <dbReference type="Pfam" id="PF06580"/>
    </source>
</evidence>
<dbReference type="RefSeq" id="WP_119755410.1">
    <property type="nucleotide sequence ID" value="NZ_CP032382.1"/>
</dbReference>
<dbReference type="OrthoDB" id="927174at2"/>
<keyword evidence="1" id="KW-0812">Transmembrane</keyword>
<feature type="transmembrane region" description="Helical" evidence="1">
    <location>
        <begin position="12"/>
        <end position="37"/>
    </location>
</feature>
<dbReference type="Pfam" id="PF06580">
    <property type="entry name" value="His_kinase"/>
    <property type="match status" value="1"/>
</dbReference>
<accession>A0A385SPE8</accession>
<dbReference type="KEGG" id="chk:D4L85_16930"/>
<dbReference type="Proteomes" id="UP000266183">
    <property type="component" value="Chromosome"/>
</dbReference>
<dbReference type="PANTHER" id="PTHR34220">
    <property type="entry name" value="SENSOR HISTIDINE KINASE YPDA"/>
    <property type="match status" value="1"/>
</dbReference>
<keyword evidence="4" id="KW-1185">Reference proteome</keyword>
<evidence type="ECO:0000313" key="3">
    <source>
        <dbReference type="EMBL" id="AYB32151.1"/>
    </source>
</evidence>
<sequence>MSSSSRSYYMNALFRRTLLVTFISGALGWLLFAYLHFSETDSFPTIRENFTGMLVGIGIGCLNGFALYYANRLLDRALPWRNYYAARFVAGYLANYAVALLLTLALVQGCIALFGADVFWNGFSLQDVDLKVKLGILLLATLFIYKVIYALLYSYQHYAVAQIENIQRERKQLELQFEALKSQISPHYLFNSLNTISSLLYKDTPSAEQFIRRLVQTYQYILSTQHKQYVTLQDEIDFVQSYYYLLRIRFQQLLTVEINLPHNIMHTKIPPLTLQILVENAVKHNNLNTDKKLFIYITAQDNMFLKVINTKTGNLTGVQSFRVGLENIQKRYEFFTDKKIEIKDDDKFSVTLPVIHLKTREQEQKHSA</sequence>